<dbReference type="RefSeq" id="WP_280028010.1">
    <property type="nucleotide sequence ID" value="NZ_JAOCKG010000008.1"/>
</dbReference>
<dbReference type="InterPro" id="IPR012925">
    <property type="entry name" value="TipAS_dom"/>
</dbReference>
<dbReference type="InterPro" id="IPR047057">
    <property type="entry name" value="MerR_fam"/>
</dbReference>
<comment type="caution">
    <text evidence="3">The sequence shown here is derived from an EMBL/GenBank/DDBJ whole genome shotgun (WGS) entry which is preliminary data.</text>
</comment>
<dbReference type="InterPro" id="IPR000551">
    <property type="entry name" value="MerR-type_HTH_dom"/>
</dbReference>
<dbReference type="Gene3D" id="1.10.1660.10">
    <property type="match status" value="1"/>
</dbReference>
<dbReference type="EMBL" id="JAOCKG010000008">
    <property type="protein sequence ID" value="MDH2052519.1"/>
    <property type="molecule type" value="Genomic_DNA"/>
</dbReference>
<accession>A0AA43B3A1</accession>
<gene>
    <name evidence="3" type="ORF">N5K24_19100</name>
</gene>
<dbReference type="SMART" id="SM00422">
    <property type="entry name" value="HTH_MERR"/>
    <property type="match status" value="1"/>
</dbReference>
<dbReference type="Pfam" id="PF07739">
    <property type="entry name" value="TipAS"/>
    <property type="match status" value="2"/>
</dbReference>
<dbReference type="InterPro" id="IPR009061">
    <property type="entry name" value="DNA-bd_dom_put_sf"/>
</dbReference>
<reference evidence="3" key="1">
    <citation type="submission" date="2022-09" db="EMBL/GenBank/DDBJ databases">
        <title>Intensive care unit water sources are persistently colonized with multi-drug resistant bacteria and are the site of extensive horizontal gene transfer of antibiotic resistance genes.</title>
        <authorList>
            <person name="Diorio-Toth L."/>
        </authorList>
    </citation>
    <scope>NUCLEOTIDE SEQUENCE</scope>
    <source>
        <strain evidence="3">GD03676</strain>
    </source>
</reference>
<dbReference type="PRINTS" id="PR00040">
    <property type="entry name" value="HTHMERR"/>
</dbReference>
<dbReference type="CDD" id="cd04788">
    <property type="entry name" value="HTH_NolA-AlbR"/>
    <property type="match status" value="1"/>
</dbReference>
<dbReference type="AlphaFoldDB" id="A0AA43B3A1"/>
<dbReference type="Pfam" id="PF13411">
    <property type="entry name" value="MerR_1"/>
    <property type="match status" value="1"/>
</dbReference>
<name>A0AA43B3A1_9BURK</name>
<evidence type="ECO:0000313" key="4">
    <source>
        <dbReference type="Proteomes" id="UP001161276"/>
    </source>
</evidence>
<proteinExistence type="predicted"/>
<protein>
    <submittedName>
        <fullName evidence="3">MerR family transcriptional regulator</fullName>
    </submittedName>
</protein>
<dbReference type="SUPFAM" id="SSF46955">
    <property type="entry name" value="Putative DNA-binding domain"/>
    <property type="match status" value="1"/>
</dbReference>
<sequence>MRLKVGELARRSGLTVRTLHHYHAIGLLTPSARADNGYRLYGRDDIARLHQIQALRRFGLPLAEIGAYLDQPATPLDAIISKQIAMLDRQIQQAARLRERLAQLQRQLADGTEPELVDWLSTLEMMSMYDKYFSPDELARLPMYTRSPEGDADWIALIGQVRQQMEQGAAPEDAGPRELAERWMTLLLRDTNGDPRLLVKLNQMHEQEPAMQAHIGISPAMRDYVLRAFSEGKLRCYEKYLTADEARFMRAHYYDRIGEWPMLIAQVRDAIDAGQAPDSAVGLELARQWMALFCTYAGNDPATHAKFRQALMTDPDLTAGTWADDATLAFMRRAMGALAAAR</sequence>
<dbReference type="Proteomes" id="UP001161276">
    <property type="component" value="Unassembled WGS sequence"/>
</dbReference>
<dbReference type="PANTHER" id="PTHR30204">
    <property type="entry name" value="REDOX-CYCLING DRUG-SENSING TRANSCRIPTIONAL ACTIVATOR SOXR"/>
    <property type="match status" value="1"/>
</dbReference>
<organism evidence="3 4">
    <name type="scientific">Achromobacter marplatensis</name>
    <dbReference type="NCBI Taxonomy" id="470868"/>
    <lineage>
        <taxon>Bacteria</taxon>
        <taxon>Pseudomonadati</taxon>
        <taxon>Pseudomonadota</taxon>
        <taxon>Betaproteobacteria</taxon>
        <taxon>Burkholderiales</taxon>
        <taxon>Alcaligenaceae</taxon>
        <taxon>Achromobacter</taxon>
    </lineage>
</organism>
<evidence type="ECO:0000259" key="2">
    <source>
        <dbReference type="PROSITE" id="PS50937"/>
    </source>
</evidence>
<dbReference type="PROSITE" id="PS50937">
    <property type="entry name" value="HTH_MERR_2"/>
    <property type="match status" value="1"/>
</dbReference>
<evidence type="ECO:0000313" key="3">
    <source>
        <dbReference type="EMBL" id="MDH2052519.1"/>
    </source>
</evidence>
<dbReference type="GO" id="GO:0003677">
    <property type="term" value="F:DNA binding"/>
    <property type="evidence" value="ECO:0007669"/>
    <property type="project" value="UniProtKB-KW"/>
</dbReference>
<evidence type="ECO:0000256" key="1">
    <source>
        <dbReference type="ARBA" id="ARBA00023125"/>
    </source>
</evidence>
<feature type="domain" description="HTH merR-type" evidence="2">
    <location>
        <begin position="1"/>
        <end position="71"/>
    </location>
</feature>
<dbReference type="PANTHER" id="PTHR30204:SF90">
    <property type="entry name" value="HTH-TYPE TRANSCRIPTIONAL ACTIVATOR MTA"/>
    <property type="match status" value="1"/>
</dbReference>
<keyword evidence="1" id="KW-0238">DNA-binding</keyword>
<dbReference type="GO" id="GO:0003700">
    <property type="term" value="F:DNA-binding transcription factor activity"/>
    <property type="evidence" value="ECO:0007669"/>
    <property type="project" value="InterPro"/>
</dbReference>